<proteinExistence type="predicted"/>
<comment type="caution">
    <text evidence="1">The sequence shown here is derived from an EMBL/GenBank/DDBJ whole genome shotgun (WGS) entry which is preliminary data.</text>
</comment>
<evidence type="ECO:0000313" key="2">
    <source>
        <dbReference type="Proteomes" id="UP001583280"/>
    </source>
</evidence>
<reference evidence="1 2" key="1">
    <citation type="journal article" date="2024" name="IMA Fungus">
        <title>IMA Genome - F19 : A genome assembly and annotation guide to empower mycologists, including annotated draft genome sequences of Ceratocystis pirilliformis, Diaporthe australafricana, Fusarium ophioides, Paecilomyces lecythidis, and Sporothrix stenoceras.</title>
        <authorList>
            <person name="Aylward J."/>
            <person name="Wilson A.M."/>
            <person name="Visagie C.M."/>
            <person name="Spraker J."/>
            <person name="Barnes I."/>
            <person name="Buitendag C."/>
            <person name="Ceriani C."/>
            <person name="Del Mar Angel L."/>
            <person name="du Plessis D."/>
            <person name="Fuchs T."/>
            <person name="Gasser K."/>
            <person name="Kramer D."/>
            <person name="Li W."/>
            <person name="Munsamy K."/>
            <person name="Piso A."/>
            <person name="Price J.L."/>
            <person name="Sonnekus B."/>
            <person name="Thomas C."/>
            <person name="van der Nest A."/>
            <person name="van Dijk A."/>
            <person name="van Heerden A."/>
            <person name="van Vuuren N."/>
            <person name="Yilmaz N."/>
            <person name="Duong T.A."/>
            <person name="van der Merwe N.A."/>
            <person name="Wingfield M.J."/>
            <person name="Wingfield B.D."/>
        </authorList>
    </citation>
    <scope>NUCLEOTIDE SEQUENCE [LARGE SCALE GENOMIC DNA]</scope>
    <source>
        <strain evidence="1 2">CMW 12675</strain>
    </source>
</reference>
<dbReference type="EMBL" id="JAWDJO010000089">
    <property type="protein sequence ID" value="KAL1894496.1"/>
    <property type="molecule type" value="Genomic_DNA"/>
</dbReference>
<keyword evidence="2" id="KW-1185">Reference proteome</keyword>
<protein>
    <submittedName>
        <fullName evidence="1">Uncharacterized protein</fullName>
    </submittedName>
</protein>
<accession>A0ABR3Z1M3</accession>
<dbReference type="Proteomes" id="UP001583280">
    <property type="component" value="Unassembled WGS sequence"/>
</dbReference>
<sequence>MHLPLDRVNYICAPTPPRATAPGFHQSWHSHVFHACHTAKREERTDLSLRAKIAIEGAIMALPAPVVTGGSTCTSRPSTPTRIGMATAVADDDGNVASYAGFADLLVAVWDAIDNPLVRGVVTEEQVLVYAETQERRAPKMGV</sequence>
<gene>
    <name evidence="1" type="ORF">Cpir12675_003622</name>
</gene>
<organism evidence="1 2">
    <name type="scientific">Ceratocystis pirilliformis</name>
    <dbReference type="NCBI Taxonomy" id="259994"/>
    <lineage>
        <taxon>Eukaryota</taxon>
        <taxon>Fungi</taxon>
        <taxon>Dikarya</taxon>
        <taxon>Ascomycota</taxon>
        <taxon>Pezizomycotina</taxon>
        <taxon>Sordariomycetes</taxon>
        <taxon>Hypocreomycetidae</taxon>
        <taxon>Microascales</taxon>
        <taxon>Ceratocystidaceae</taxon>
        <taxon>Ceratocystis</taxon>
    </lineage>
</organism>
<evidence type="ECO:0000313" key="1">
    <source>
        <dbReference type="EMBL" id="KAL1894496.1"/>
    </source>
</evidence>
<name>A0ABR3Z1M3_9PEZI</name>